<comment type="caution">
    <text evidence="1">The sequence shown here is derived from an EMBL/GenBank/DDBJ whole genome shotgun (WGS) entry which is preliminary data.</text>
</comment>
<sequence length="62" mass="7177">VSDLKDKLEQITLKPDLLSNDLKTNSDIVEKISNFSKTPFFLYYFEPKPNKSKAKDVVELLM</sequence>
<feature type="non-terminal residue" evidence="1">
    <location>
        <position position="1"/>
    </location>
</feature>
<organism evidence="1 2">
    <name type="scientific">Gigaspora margarita</name>
    <dbReference type="NCBI Taxonomy" id="4874"/>
    <lineage>
        <taxon>Eukaryota</taxon>
        <taxon>Fungi</taxon>
        <taxon>Fungi incertae sedis</taxon>
        <taxon>Mucoromycota</taxon>
        <taxon>Glomeromycotina</taxon>
        <taxon>Glomeromycetes</taxon>
        <taxon>Diversisporales</taxon>
        <taxon>Gigasporaceae</taxon>
        <taxon>Gigaspora</taxon>
    </lineage>
</organism>
<gene>
    <name evidence="1" type="ORF">GMARGA_LOCUS26141</name>
</gene>
<accession>A0ABN7W3X7</accession>
<protein>
    <submittedName>
        <fullName evidence="1">13858_t:CDS:1</fullName>
    </submittedName>
</protein>
<dbReference type="EMBL" id="CAJVQB010029953">
    <property type="protein sequence ID" value="CAG8814838.1"/>
    <property type="molecule type" value="Genomic_DNA"/>
</dbReference>
<feature type="non-terminal residue" evidence="1">
    <location>
        <position position="62"/>
    </location>
</feature>
<evidence type="ECO:0000313" key="1">
    <source>
        <dbReference type="EMBL" id="CAG8814838.1"/>
    </source>
</evidence>
<reference evidence="1 2" key="1">
    <citation type="submission" date="2021-06" db="EMBL/GenBank/DDBJ databases">
        <authorList>
            <person name="Kallberg Y."/>
            <person name="Tangrot J."/>
            <person name="Rosling A."/>
        </authorList>
    </citation>
    <scope>NUCLEOTIDE SEQUENCE [LARGE SCALE GENOMIC DNA]</scope>
    <source>
        <strain evidence="1 2">120-4 pot B 10/14</strain>
    </source>
</reference>
<evidence type="ECO:0000313" key="2">
    <source>
        <dbReference type="Proteomes" id="UP000789901"/>
    </source>
</evidence>
<proteinExistence type="predicted"/>
<name>A0ABN7W3X7_GIGMA</name>
<dbReference type="Proteomes" id="UP000789901">
    <property type="component" value="Unassembled WGS sequence"/>
</dbReference>
<keyword evidence="2" id="KW-1185">Reference proteome</keyword>